<reference evidence="6" key="1">
    <citation type="submission" date="2024-03" db="EMBL/GenBank/DDBJ databases">
        <title>WGS assembly of Saponaria officinalis var. Norfolk2.</title>
        <authorList>
            <person name="Jenkins J."/>
            <person name="Shu S."/>
            <person name="Grimwood J."/>
            <person name="Barry K."/>
            <person name="Goodstein D."/>
            <person name="Schmutz J."/>
            <person name="Leebens-Mack J."/>
            <person name="Osbourn A."/>
        </authorList>
    </citation>
    <scope>NUCLEOTIDE SEQUENCE [LARGE SCALE GENOMIC DNA]</scope>
    <source>
        <strain evidence="6">JIC</strain>
    </source>
</reference>
<keyword evidence="2" id="KW-0699">rRNA-binding</keyword>
<dbReference type="Pfam" id="PF00276">
    <property type="entry name" value="Ribosomal_L23"/>
    <property type="match status" value="1"/>
</dbReference>
<dbReference type="Proteomes" id="UP001443914">
    <property type="component" value="Unassembled WGS sequence"/>
</dbReference>
<name>A0AAW1HJP0_SAPOF</name>
<dbReference type="EMBL" id="JBDFQZ010000011">
    <property type="protein sequence ID" value="KAK9676516.1"/>
    <property type="molecule type" value="Genomic_DNA"/>
</dbReference>
<dbReference type="HAMAP" id="MF_01369_A">
    <property type="entry name" value="Ribosomal_uL23_A"/>
    <property type="match status" value="1"/>
</dbReference>
<evidence type="ECO:0000313" key="7">
    <source>
        <dbReference type="Proteomes" id="UP001443914"/>
    </source>
</evidence>
<sequence length="193" mass="21347">MNTMSTSACSLSLTNSSLFTSQIPKITPQFCCFRSKPTAFSNVGISGSAFTLKYSNFHGKPGLRRDLIVVQATEVLAPTSEDQAVSPSKSSKKKKAIKYPRRVLDQYQVLQFPIITEAAVKNIAEENTLLFTVDVRADKQMIKDAVRNLFGVQVRKVNTAIRPDGTKKAHIMLRKEYNASDLAKKIGIFPSSD</sequence>
<dbReference type="FunFam" id="3.30.70.330:FF:000532">
    <property type="entry name" value="50S ribosomal protein L23"/>
    <property type="match status" value="1"/>
</dbReference>
<evidence type="ECO:0000256" key="4">
    <source>
        <dbReference type="ARBA" id="ARBA00022980"/>
    </source>
</evidence>
<keyword evidence="4" id="KW-0689">Ribosomal protein</keyword>
<keyword evidence="3" id="KW-0694">RNA-binding</keyword>
<comment type="caution">
    <text evidence="6">The sequence shown here is derived from an EMBL/GenBank/DDBJ whole genome shotgun (WGS) entry which is preliminary data.</text>
</comment>
<dbReference type="InterPro" id="IPR012677">
    <property type="entry name" value="Nucleotide-bd_a/b_plait_sf"/>
</dbReference>
<gene>
    <name evidence="6" type="ORF">RND81_11G082400</name>
</gene>
<dbReference type="GO" id="GO:1990904">
    <property type="term" value="C:ribonucleoprotein complex"/>
    <property type="evidence" value="ECO:0007669"/>
    <property type="project" value="UniProtKB-KW"/>
</dbReference>
<evidence type="ECO:0000256" key="5">
    <source>
        <dbReference type="ARBA" id="ARBA00023274"/>
    </source>
</evidence>
<comment type="similarity">
    <text evidence="1">Belongs to the universal ribosomal protein uL23 family.</text>
</comment>
<keyword evidence="7" id="KW-1185">Reference proteome</keyword>
<dbReference type="GO" id="GO:0005840">
    <property type="term" value="C:ribosome"/>
    <property type="evidence" value="ECO:0007669"/>
    <property type="project" value="UniProtKB-KW"/>
</dbReference>
<dbReference type="PANTHER" id="PTHR11620">
    <property type="entry name" value="60S RIBOSOMAL PROTEIN L23A"/>
    <property type="match status" value="1"/>
</dbReference>
<dbReference type="AlphaFoldDB" id="A0AAW1HJP0"/>
<dbReference type="GO" id="GO:0019843">
    <property type="term" value="F:rRNA binding"/>
    <property type="evidence" value="ECO:0007669"/>
    <property type="project" value="UniProtKB-KW"/>
</dbReference>
<dbReference type="GO" id="GO:0003729">
    <property type="term" value="F:mRNA binding"/>
    <property type="evidence" value="ECO:0007669"/>
    <property type="project" value="UniProtKB-ARBA"/>
</dbReference>
<dbReference type="NCBIfam" id="NF011118">
    <property type="entry name" value="PRK14548.1"/>
    <property type="match status" value="1"/>
</dbReference>
<accession>A0AAW1HJP0</accession>
<organism evidence="6 7">
    <name type="scientific">Saponaria officinalis</name>
    <name type="common">Common soapwort</name>
    <name type="synonym">Lychnis saponaria</name>
    <dbReference type="NCBI Taxonomy" id="3572"/>
    <lineage>
        <taxon>Eukaryota</taxon>
        <taxon>Viridiplantae</taxon>
        <taxon>Streptophyta</taxon>
        <taxon>Embryophyta</taxon>
        <taxon>Tracheophyta</taxon>
        <taxon>Spermatophyta</taxon>
        <taxon>Magnoliopsida</taxon>
        <taxon>eudicotyledons</taxon>
        <taxon>Gunneridae</taxon>
        <taxon>Pentapetalae</taxon>
        <taxon>Caryophyllales</taxon>
        <taxon>Caryophyllaceae</taxon>
        <taxon>Caryophylleae</taxon>
        <taxon>Saponaria</taxon>
    </lineage>
</organism>
<keyword evidence="5" id="KW-0687">Ribonucleoprotein</keyword>
<evidence type="ECO:0000313" key="6">
    <source>
        <dbReference type="EMBL" id="KAK9676516.1"/>
    </source>
</evidence>
<dbReference type="SUPFAM" id="SSF54189">
    <property type="entry name" value="Ribosomal proteins S24e, L23 and L15e"/>
    <property type="match status" value="1"/>
</dbReference>
<protein>
    <recommendedName>
        <fullName evidence="8">50S ribosomal protein L23, chloroplastic</fullName>
    </recommendedName>
</protein>
<dbReference type="InterPro" id="IPR012678">
    <property type="entry name" value="Ribosomal_uL23/eL15/eS24_sf"/>
</dbReference>
<evidence type="ECO:0000256" key="3">
    <source>
        <dbReference type="ARBA" id="ARBA00022884"/>
    </source>
</evidence>
<proteinExistence type="inferred from homology"/>
<evidence type="ECO:0000256" key="2">
    <source>
        <dbReference type="ARBA" id="ARBA00022730"/>
    </source>
</evidence>
<dbReference type="GO" id="GO:0003735">
    <property type="term" value="F:structural constituent of ribosome"/>
    <property type="evidence" value="ECO:0007669"/>
    <property type="project" value="InterPro"/>
</dbReference>
<dbReference type="Gene3D" id="3.30.70.330">
    <property type="match status" value="1"/>
</dbReference>
<evidence type="ECO:0008006" key="8">
    <source>
        <dbReference type="Google" id="ProtNLM"/>
    </source>
</evidence>
<dbReference type="InterPro" id="IPR013025">
    <property type="entry name" value="Ribosomal_uL23-like"/>
</dbReference>
<evidence type="ECO:0000256" key="1">
    <source>
        <dbReference type="ARBA" id="ARBA00006700"/>
    </source>
</evidence>
<dbReference type="GO" id="GO:0006412">
    <property type="term" value="P:translation"/>
    <property type="evidence" value="ECO:0007669"/>
    <property type="project" value="InterPro"/>
</dbReference>